<dbReference type="Proteomes" id="UP001595998">
    <property type="component" value="Unassembled WGS sequence"/>
</dbReference>
<sequence>MRILKNHLLFPSLVALSLSAATAQSNAVPTTFVSPAPGTVLASLNGPTLWGGFSSELVILPELFAGFSTPLGQNNGLTYSLRGTAEATLGLAALGADVLFSRAPNGLYGGPSAAVIFGQEFGYLAGGVIGYRNQDRERIGFFLEGKLRYLVLREAVHSHEPPAPGQPDRAPSDFTFPSPGLRFGLTYRF</sequence>
<organism evidence="2 3">
    <name type="scientific">Deinococcus navajonensis</name>
    <dbReference type="NCBI Taxonomy" id="309884"/>
    <lineage>
        <taxon>Bacteria</taxon>
        <taxon>Thermotogati</taxon>
        <taxon>Deinococcota</taxon>
        <taxon>Deinococci</taxon>
        <taxon>Deinococcales</taxon>
        <taxon>Deinococcaceae</taxon>
        <taxon>Deinococcus</taxon>
    </lineage>
</organism>
<feature type="signal peptide" evidence="1">
    <location>
        <begin position="1"/>
        <end position="23"/>
    </location>
</feature>
<dbReference type="RefSeq" id="WP_380037603.1">
    <property type="nucleotide sequence ID" value="NZ_JBHSEH010000005.1"/>
</dbReference>
<proteinExistence type="predicted"/>
<reference evidence="3" key="1">
    <citation type="journal article" date="2019" name="Int. J. Syst. Evol. Microbiol.">
        <title>The Global Catalogue of Microorganisms (GCM) 10K type strain sequencing project: providing services to taxonomists for standard genome sequencing and annotation.</title>
        <authorList>
            <consortium name="The Broad Institute Genomics Platform"/>
            <consortium name="The Broad Institute Genome Sequencing Center for Infectious Disease"/>
            <person name="Wu L."/>
            <person name="Ma J."/>
        </authorList>
    </citation>
    <scope>NUCLEOTIDE SEQUENCE [LARGE SCALE GENOMIC DNA]</scope>
    <source>
        <strain evidence="3">CCUG 56029</strain>
    </source>
</reference>
<keyword evidence="3" id="KW-1185">Reference proteome</keyword>
<name>A0ABV8XJS6_9DEIO</name>
<evidence type="ECO:0000256" key="1">
    <source>
        <dbReference type="SAM" id="SignalP"/>
    </source>
</evidence>
<protein>
    <recommendedName>
        <fullName evidence="4">Outer membrane protein beta-barrel domain-containing protein</fullName>
    </recommendedName>
</protein>
<feature type="chain" id="PRO_5045495703" description="Outer membrane protein beta-barrel domain-containing protein" evidence="1">
    <location>
        <begin position="24"/>
        <end position="189"/>
    </location>
</feature>
<evidence type="ECO:0000313" key="2">
    <source>
        <dbReference type="EMBL" id="MFC4425829.1"/>
    </source>
</evidence>
<gene>
    <name evidence="2" type="ORF">ACFOZ9_06355</name>
</gene>
<dbReference type="EMBL" id="JBHSEH010000005">
    <property type="protein sequence ID" value="MFC4425829.1"/>
    <property type="molecule type" value="Genomic_DNA"/>
</dbReference>
<evidence type="ECO:0008006" key="4">
    <source>
        <dbReference type="Google" id="ProtNLM"/>
    </source>
</evidence>
<keyword evidence="1" id="KW-0732">Signal</keyword>
<comment type="caution">
    <text evidence="2">The sequence shown here is derived from an EMBL/GenBank/DDBJ whole genome shotgun (WGS) entry which is preliminary data.</text>
</comment>
<evidence type="ECO:0000313" key="3">
    <source>
        <dbReference type="Proteomes" id="UP001595998"/>
    </source>
</evidence>
<accession>A0ABV8XJS6</accession>